<organism evidence="3">
    <name type="scientific">Dictyoglomus thermophilum</name>
    <dbReference type="NCBI Taxonomy" id="14"/>
    <lineage>
        <taxon>Bacteria</taxon>
        <taxon>Pseudomonadati</taxon>
        <taxon>Dictyoglomota</taxon>
        <taxon>Dictyoglomia</taxon>
        <taxon>Dictyoglomales</taxon>
        <taxon>Dictyoglomaceae</taxon>
        <taxon>Dictyoglomus</taxon>
    </lineage>
</organism>
<dbReference type="InterPro" id="IPR018639">
    <property type="entry name" value="DUF2062"/>
</dbReference>
<feature type="transmembrane region" description="Helical" evidence="1">
    <location>
        <begin position="29"/>
        <end position="58"/>
    </location>
</feature>
<dbReference type="Pfam" id="PF09835">
    <property type="entry name" value="DUF2062"/>
    <property type="match status" value="1"/>
</dbReference>
<feature type="transmembrane region" description="Helical" evidence="1">
    <location>
        <begin position="109"/>
        <end position="133"/>
    </location>
</feature>
<accession>A0A7V3ZI88</accession>
<keyword evidence="1" id="KW-0812">Transmembrane</keyword>
<feature type="transmembrane region" description="Helical" evidence="1">
    <location>
        <begin position="64"/>
        <end position="88"/>
    </location>
</feature>
<dbReference type="AlphaFoldDB" id="A0A7V3ZI88"/>
<dbReference type="PANTHER" id="PTHR40547:SF1">
    <property type="entry name" value="SLL0298 PROTEIN"/>
    <property type="match status" value="1"/>
</dbReference>
<keyword evidence="1" id="KW-1133">Transmembrane helix</keyword>
<gene>
    <name evidence="3" type="ORF">ENU78_03455</name>
</gene>
<proteinExistence type="predicted"/>
<dbReference type="EMBL" id="DTDV01000007">
    <property type="protein sequence ID" value="HGK23497.1"/>
    <property type="molecule type" value="Genomic_DNA"/>
</dbReference>
<evidence type="ECO:0000313" key="3">
    <source>
        <dbReference type="EMBL" id="HGK23497.1"/>
    </source>
</evidence>
<name>A0A7V3ZI88_DICTH</name>
<sequence>MKKKRRDLKSLFKYIYLKLLRFKDSPEKIALSFSIGVFIGIFPTFGIGGILVILISYIFKLNYIAGLLGTFIMNYVTSPFFWALSYFVGEFIVSGKLEWKGFERSSLKGFAISYLIGNLFVSTVFSIISYFVVKNMIIAYRKRKKRGRQTPSSF</sequence>
<keyword evidence="1" id="KW-0472">Membrane</keyword>
<feature type="domain" description="DUF2062" evidence="2">
    <location>
        <begin position="11"/>
        <end position="145"/>
    </location>
</feature>
<reference evidence="3" key="1">
    <citation type="journal article" date="2020" name="mSystems">
        <title>Genome- and Community-Level Interaction Insights into Carbon Utilization and Element Cycling Functions of Hydrothermarchaeota in Hydrothermal Sediment.</title>
        <authorList>
            <person name="Zhou Z."/>
            <person name="Liu Y."/>
            <person name="Xu W."/>
            <person name="Pan J."/>
            <person name="Luo Z.H."/>
            <person name="Li M."/>
        </authorList>
    </citation>
    <scope>NUCLEOTIDE SEQUENCE [LARGE SCALE GENOMIC DNA]</scope>
    <source>
        <strain evidence="3">SpSt-70</strain>
    </source>
</reference>
<evidence type="ECO:0000256" key="1">
    <source>
        <dbReference type="SAM" id="Phobius"/>
    </source>
</evidence>
<evidence type="ECO:0000259" key="2">
    <source>
        <dbReference type="Pfam" id="PF09835"/>
    </source>
</evidence>
<comment type="caution">
    <text evidence="3">The sequence shown here is derived from an EMBL/GenBank/DDBJ whole genome shotgun (WGS) entry which is preliminary data.</text>
</comment>
<dbReference type="PANTHER" id="PTHR40547">
    <property type="entry name" value="SLL0298 PROTEIN"/>
    <property type="match status" value="1"/>
</dbReference>
<protein>
    <submittedName>
        <fullName evidence="3">DUF2062 domain-containing protein</fullName>
    </submittedName>
</protein>